<keyword evidence="1" id="KW-0812">Transmembrane</keyword>
<keyword evidence="1" id="KW-0472">Membrane</keyword>
<accession>A0A7J2U217</accession>
<feature type="transmembrane region" description="Helical" evidence="1">
    <location>
        <begin position="823"/>
        <end position="843"/>
    </location>
</feature>
<gene>
    <name evidence="3" type="ORF">ENO26_04100</name>
</gene>
<protein>
    <recommendedName>
        <fullName evidence="2">t-SNARE coiled-coil homology domain-containing protein</fullName>
    </recommendedName>
</protein>
<dbReference type="SUPFAM" id="SSF58100">
    <property type="entry name" value="Bacterial hemolysins"/>
    <property type="match status" value="1"/>
</dbReference>
<dbReference type="PROSITE" id="PS50192">
    <property type="entry name" value="T_SNARE"/>
    <property type="match status" value="1"/>
</dbReference>
<organism evidence="3">
    <name type="scientific">Ignisphaera aggregans</name>
    <dbReference type="NCBI Taxonomy" id="334771"/>
    <lineage>
        <taxon>Archaea</taxon>
        <taxon>Thermoproteota</taxon>
        <taxon>Thermoprotei</taxon>
        <taxon>Desulfurococcales</taxon>
        <taxon>Desulfurococcaceae</taxon>
        <taxon>Ignisphaera</taxon>
    </lineage>
</organism>
<feature type="domain" description="T-SNARE coiled-coil homology" evidence="2">
    <location>
        <begin position="642"/>
        <end position="704"/>
    </location>
</feature>
<comment type="caution">
    <text evidence="3">The sequence shown here is derived from an EMBL/GenBank/DDBJ whole genome shotgun (WGS) entry which is preliminary data.</text>
</comment>
<evidence type="ECO:0000313" key="3">
    <source>
        <dbReference type="EMBL" id="HEM66736.1"/>
    </source>
</evidence>
<dbReference type="InterPro" id="IPR000727">
    <property type="entry name" value="T_SNARE_dom"/>
</dbReference>
<evidence type="ECO:0000256" key="1">
    <source>
        <dbReference type="SAM" id="Phobius"/>
    </source>
</evidence>
<name>A0A7J2U217_9CREN</name>
<evidence type="ECO:0000259" key="2">
    <source>
        <dbReference type="PROSITE" id="PS50192"/>
    </source>
</evidence>
<sequence length="851" mass="89623">MKGTVNITQSTMTSTFKTRASVTATSFVNGTLGYAVATAAMSFTKTEVLRINITEKGMKYMLAANIEGTAIRFSLYNMTTSPPTQLFTTTATPLYNSAINAYTANLSFTIQKPLRYVTTAPPNFTYKYWATFYNYSNYIYLQLKQLSLSITAANLTITYSNVDTGVTKTWTFTYPTSMSVSGTVVSVPTTTFQDAGLSWNITWSYDASTKIATLTVKGTPIAGPSFSFRNVYYIVRPLLVLLTPGIIKPGDNVTIAAYGYGPGAAYGYVGYNTLDVYWEKIRLLTTISPLGKDGNATFTVTIPTDATFGVHYIWGVDKWGYEYSLAIVIGAKAYWMIVYPPPFTPPAKVQPFVSAGYNNQRIVVCPCPESAGVKGVSYCAKCVTYGGMCDYLGDIVRVVLTGVSPGETITVYFGGQTMKTVIANASMVAVDFVVPTLPEGNYTITVVGSVSGTITVNTFYNYTTMITGVVPQVKPKLLLLDLNKDIVPILVGPGFVRVIGTGFTPGTSMLAMLINGTDAAYSLNQQVQRWTANPSGVLTSPFTTVLGIYMPALEPGAYTISLAYVKPLPNGSTTTGITLPGYVFVVNNVSIATTKDDLAKAVNTLSNTISNASKDIKNSISAAQDALAGQLSTLSDSLKKVSDTVSAMASDVKTVLSKISDVYSAVTTVSGKVDSANSKLDKIASDVSDLKSSVSSISTSLSGLQGAVSTIKDAADTLNKNVGTLSTKLDSISAAVSDLSGKVSAVSSAVSDLSGKVASKDDVSAVASKVSDVASKVDAISSKVDSAASTLSGKIDSAVNTLSGKVDSVASKVDSAASTLQTYVIIALILALIAAAASIYAAIQLGRKLAS</sequence>
<reference evidence="3" key="1">
    <citation type="journal article" date="2020" name="mSystems">
        <title>Genome- and Community-Level Interaction Insights into Carbon Utilization and Element Cycling Functions of Hydrothermarchaeota in Hydrothermal Sediment.</title>
        <authorList>
            <person name="Zhou Z."/>
            <person name="Liu Y."/>
            <person name="Xu W."/>
            <person name="Pan J."/>
            <person name="Luo Z.H."/>
            <person name="Li M."/>
        </authorList>
    </citation>
    <scope>NUCLEOTIDE SEQUENCE [LARGE SCALE GENOMIC DNA]</scope>
    <source>
        <strain evidence="3">SpSt-125</strain>
    </source>
</reference>
<dbReference type="Gene3D" id="1.10.287.1490">
    <property type="match status" value="1"/>
</dbReference>
<dbReference type="AlphaFoldDB" id="A0A7J2U217"/>
<keyword evidence="1" id="KW-1133">Transmembrane helix</keyword>
<proteinExistence type="predicted"/>
<dbReference type="EMBL" id="DSEU01000027">
    <property type="protein sequence ID" value="HEM66736.1"/>
    <property type="molecule type" value="Genomic_DNA"/>
</dbReference>